<protein>
    <submittedName>
        <fullName evidence="2">Uncharacterized protein</fullName>
    </submittedName>
</protein>
<proteinExistence type="predicted"/>
<comment type="caution">
    <text evidence="2">The sequence shown here is derived from an EMBL/GenBank/DDBJ whole genome shotgun (WGS) entry which is preliminary data.</text>
</comment>
<dbReference type="EMBL" id="CAOQHR010000010">
    <property type="protein sequence ID" value="CAI6340419.1"/>
    <property type="molecule type" value="Genomic_DNA"/>
</dbReference>
<feature type="compositionally biased region" description="Basic and acidic residues" evidence="1">
    <location>
        <begin position="102"/>
        <end position="121"/>
    </location>
</feature>
<dbReference type="AlphaFoldDB" id="A0A9W4URB3"/>
<evidence type="ECO:0000256" key="1">
    <source>
        <dbReference type="SAM" id="MobiDB-lite"/>
    </source>
</evidence>
<dbReference type="Proteomes" id="UP001152607">
    <property type="component" value="Unassembled WGS sequence"/>
</dbReference>
<organism evidence="2 3">
    <name type="scientific">Periconia digitata</name>
    <dbReference type="NCBI Taxonomy" id="1303443"/>
    <lineage>
        <taxon>Eukaryota</taxon>
        <taxon>Fungi</taxon>
        <taxon>Dikarya</taxon>
        <taxon>Ascomycota</taxon>
        <taxon>Pezizomycotina</taxon>
        <taxon>Dothideomycetes</taxon>
        <taxon>Pleosporomycetidae</taxon>
        <taxon>Pleosporales</taxon>
        <taxon>Massarineae</taxon>
        <taxon>Periconiaceae</taxon>
        <taxon>Periconia</taxon>
    </lineage>
</organism>
<dbReference type="OrthoDB" id="434647at2759"/>
<reference evidence="2" key="1">
    <citation type="submission" date="2023-01" db="EMBL/GenBank/DDBJ databases">
        <authorList>
            <person name="Van Ghelder C."/>
            <person name="Rancurel C."/>
        </authorList>
    </citation>
    <scope>NUCLEOTIDE SEQUENCE</scope>
    <source>
        <strain evidence="2">CNCM I-4278</strain>
    </source>
</reference>
<accession>A0A9W4URB3</accession>
<gene>
    <name evidence="2" type="ORF">PDIGIT_LOCUS13595</name>
</gene>
<evidence type="ECO:0000313" key="2">
    <source>
        <dbReference type="EMBL" id="CAI6340419.1"/>
    </source>
</evidence>
<evidence type="ECO:0000313" key="3">
    <source>
        <dbReference type="Proteomes" id="UP001152607"/>
    </source>
</evidence>
<sequence length="181" mass="20121">MSRFNMPNARSSDPILGLVNQALSGASALYAGNKDAQASELSRGTNIIPDNIRNNDDRLHYVSSQRERLQTLLQAFDREADNVRAAREGGSRYYEGGGLSKSRSEAEFDSIEHDEVLRDRPPYPMTPPALDRRSSSSWMPWNWQRGAPPEGGQPLPPQDDPLAYGRDSTRARSSGFDLGDR</sequence>
<keyword evidence="3" id="KW-1185">Reference proteome</keyword>
<feature type="region of interest" description="Disordered" evidence="1">
    <location>
        <begin position="87"/>
        <end position="181"/>
    </location>
</feature>
<name>A0A9W4URB3_9PLEO</name>